<gene>
    <name evidence="1" type="ORF">ACFS6H_03405</name>
</gene>
<accession>A0ABW6A0I3</accession>
<name>A0ABW6A0I3_9BACT</name>
<protein>
    <submittedName>
        <fullName evidence="1">DUF4262 domain-containing protein</fullName>
    </submittedName>
</protein>
<dbReference type="Pfam" id="PF14081">
    <property type="entry name" value="DUF4262"/>
    <property type="match status" value="1"/>
</dbReference>
<evidence type="ECO:0000313" key="2">
    <source>
        <dbReference type="Proteomes" id="UP001597511"/>
    </source>
</evidence>
<keyword evidence="2" id="KW-1185">Reference proteome</keyword>
<evidence type="ECO:0000313" key="1">
    <source>
        <dbReference type="EMBL" id="MFD2918742.1"/>
    </source>
</evidence>
<proteinExistence type="predicted"/>
<reference evidence="2" key="1">
    <citation type="journal article" date="2019" name="Int. J. Syst. Evol. Microbiol.">
        <title>The Global Catalogue of Microorganisms (GCM) 10K type strain sequencing project: providing services to taxonomists for standard genome sequencing and annotation.</title>
        <authorList>
            <consortium name="The Broad Institute Genomics Platform"/>
            <consortium name="The Broad Institute Genome Sequencing Center for Infectious Disease"/>
            <person name="Wu L."/>
            <person name="Ma J."/>
        </authorList>
    </citation>
    <scope>NUCLEOTIDE SEQUENCE [LARGE SCALE GENOMIC DNA]</scope>
    <source>
        <strain evidence="2">KCTC 23299</strain>
    </source>
</reference>
<comment type="caution">
    <text evidence="1">The sequence shown here is derived from an EMBL/GenBank/DDBJ whole genome shotgun (WGS) entry which is preliminary data.</text>
</comment>
<dbReference type="EMBL" id="JBHUOZ010000001">
    <property type="protein sequence ID" value="MFD2918742.1"/>
    <property type="molecule type" value="Genomic_DNA"/>
</dbReference>
<dbReference type="RefSeq" id="WP_386095229.1">
    <property type="nucleotide sequence ID" value="NZ_JBHUOZ010000001.1"/>
</dbReference>
<organism evidence="1 2">
    <name type="scientific">Terrimonas rubra</name>
    <dbReference type="NCBI Taxonomy" id="1035890"/>
    <lineage>
        <taxon>Bacteria</taxon>
        <taxon>Pseudomonadati</taxon>
        <taxon>Bacteroidota</taxon>
        <taxon>Chitinophagia</taxon>
        <taxon>Chitinophagales</taxon>
        <taxon>Chitinophagaceae</taxon>
        <taxon>Terrimonas</taxon>
    </lineage>
</organism>
<dbReference type="InterPro" id="IPR025358">
    <property type="entry name" value="DUF4262"/>
</dbReference>
<dbReference type="Proteomes" id="UP001597511">
    <property type="component" value="Unassembled WGS sequence"/>
</dbReference>
<sequence>MNDTESRQLIVNNIAQYGCHVILIEESDYLPGFVYSIGLYEKFGQPEIICFGLPTNVAHSLINHACDLIKEGQTLQDNTLYSGFLEGYTIQLLPVDKDYYPHYVGYASWYYNNFDFPVQQLVWPDKQQLFPWEEGFNPDWKLKQPLLDRNTDFKFYEKRNLAVFTTREAFDGDPILYVYHDVDGDWQFHPSANPDLGNTMIVSLESIVKLDPSVNELFTLEYGQNAYRQTKDDEWVIEDAPEEE</sequence>